<evidence type="ECO:0000313" key="1">
    <source>
        <dbReference type="EMBL" id="MFC3491670.1"/>
    </source>
</evidence>
<dbReference type="EC" id="3.1.1.-" evidence="1"/>
<comment type="caution">
    <text evidence="1">The sequence shown here is derived from an EMBL/GenBank/DDBJ whole genome shotgun (WGS) entry which is preliminary data.</text>
</comment>
<name>A0ABV7PWL9_9ACTN</name>
<dbReference type="InterPro" id="IPR052036">
    <property type="entry name" value="Hydrolase/PRTase-associated"/>
</dbReference>
<keyword evidence="2" id="KW-1185">Reference proteome</keyword>
<dbReference type="EMBL" id="JBHRWO010000004">
    <property type="protein sequence ID" value="MFC3491670.1"/>
    <property type="molecule type" value="Genomic_DNA"/>
</dbReference>
<evidence type="ECO:0000313" key="2">
    <source>
        <dbReference type="Proteomes" id="UP001595712"/>
    </source>
</evidence>
<protein>
    <submittedName>
        <fullName evidence="1">Erythromycin esterase family protein</fullName>
        <ecNumber evidence="1">3.1.1.-</ecNumber>
    </submittedName>
</protein>
<gene>
    <name evidence="1" type="ORF">ACFO8M_04105</name>
</gene>
<dbReference type="Pfam" id="PF05139">
    <property type="entry name" value="Erythro_esteras"/>
    <property type="match status" value="1"/>
</dbReference>
<sequence length="381" mass="42001">MTQDIRTFVNDSHDLVALGEPDHREPAFAEIRNELFPRLVERGFRSIALESDRVAAFAVDDFVRDGEGSLDSAMSDGFSHGFGAFPANRELVAWMREYNADRPPAERISFHGIDAPFEFTAESPRRYLTETRDYLGLGLDLASLAGDDERWSRMEAVTDPAQSPGDTPEALRLRAIADDMLTELYARAPELIAATSRAQWDRARIHATTGLGLLRYHRQAAQPGQDSERWSRLSAVRDSIMAQNLLDIRDHEADRGPTLVYGHNIHLQRNPSRMTMGHMALTWSGTGAILASLLGDRYAFIAGSLGRSDGIGLQAPDPGTHEGRLQERFDTWGLIAADTLDPAVERTDTTSQQGPFPLEQALLDGADAVLHVSVGRAVADN</sequence>
<dbReference type="PANTHER" id="PTHR31299:SF0">
    <property type="entry name" value="ESTERASE, PUTATIVE (AFU_ORTHOLOGUE AFUA_1G05850)-RELATED"/>
    <property type="match status" value="1"/>
</dbReference>
<dbReference type="Gene3D" id="3.40.1660.10">
    <property type="entry name" value="EreA-like (biosynthetic domain)"/>
    <property type="match status" value="1"/>
</dbReference>
<dbReference type="Gene3D" id="1.20.1440.30">
    <property type="entry name" value="Biosynthetic Protein domain"/>
    <property type="match status" value="1"/>
</dbReference>
<dbReference type="RefSeq" id="WP_387970855.1">
    <property type="nucleotide sequence ID" value="NZ_JBHRWO010000004.1"/>
</dbReference>
<dbReference type="CDD" id="cd14728">
    <property type="entry name" value="Ere-like"/>
    <property type="match status" value="1"/>
</dbReference>
<dbReference type="PANTHER" id="PTHR31299">
    <property type="entry name" value="ESTERASE, PUTATIVE (AFU_ORTHOLOGUE AFUA_1G05850)-RELATED"/>
    <property type="match status" value="1"/>
</dbReference>
<dbReference type="InterPro" id="IPR007815">
    <property type="entry name" value="Emycin_Estase"/>
</dbReference>
<keyword evidence="1" id="KW-0378">Hydrolase</keyword>
<dbReference type="GO" id="GO:0016787">
    <property type="term" value="F:hydrolase activity"/>
    <property type="evidence" value="ECO:0007669"/>
    <property type="project" value="UniProtKB-KW"/>
</dbReference>
<dbReference type="Proteomes" id="UP001595712">
    <property type="component" value="Unassembled WGS sequence"/>
</dbReference>
<accession>A0ABV7PWL9</accession>
<proteinExistence type="predicted"/>
<reference evidence="2" key="1">
    <citation type="journal article" date="2019" name="Int. J. Syst. Evol. Microbiol.">
        <title>The Global Catalogue of Microorganisms (GCM) 10K type strain sequencing project: providing services to taxonomists for standard genome sequencing and annotation.</title>
        <authorList>
            <consortium name="The Broad Institute Genomics Platform"/>
            <consortium name="The Broad Institute Genome Sequencing Center for Infectious Disease"/>
            <person name="Wu L."/>
            <person name="Ma J."/>
        </authorList>
    </citation>
    <scope>NUCLEOTIDE SEQUENCE [LARGE SCALE GENOMIC DNA]</scope>
    <source>
        <strain evidence="2">CGMCC 4.7396</strain>
    </source>
</reference>
<dbReference type="Gene3D" id="3.30.1870.10">
    <property type="entry name" value="EreA-like, domain 2"/>
    <property type="match status" value="1"/>
</dbReference>
<dbReference type="SUPFAM" id="SSF159501">
    <property type="entry name" value="EreA/ChaN-like"/>
    <property type="match status" value="1"/>
</dbReference>
<organism evidence="1 2">
    <name type="scientific">Glycomyces rhizosphaerae</name>
    <dbReference type="NCBI Taxonomy" id="2054422"/>
    <lineage>
        <taxon>Bacteria</taxon>
        <taxon>Bacillati</taxon>
        <taxon>Actinomycetota</taxon>
        <taxon>Actinomycetes</taxon>
        <taxon>Glycomycetales</taxon>
        <taxon>Glycomycetaceae</taxon>
        <taxon>Glycomyces</taxon>
    </lineage>
</organism>